<dbReference type="EMBL" id="MHIM01000005">
    <property type="protein sequence ID" value="OGY53085.1"/>
    <property type="molecule type" value="Genomic_DNA"/>
</dbReference>
<evidence type="ECO:0000313" key="2">
    <source>
        <dbReference type="Proteomes" id="UP000177376"/>
    </source>
</evidence>
<comment type="caution">
    <text evidence="1">The sequence shown here is derived from an EMBL/GenBank/DDBJ whole genome shotgun (WGS) entry which is preliminary data.</text>
</comment>
<accession>A0A1G1YL61</accession>
<dbReference type="Proteomes" id="UP000177376">
    <property type="component" value="Unassembled WGS sequence"/>
</dbReference>
<evidence type="ECO:0008006" key="3">
    <source>
        <dbReference type="Google" id="ProtNLM"/>
    </source>
</evidence>
<sequence length="284" mass="31384">MGGGLGLLSPSHQIDLTVRQCEGREGLVNLATITEKIEADYIRGLIGFSTVCLPERVKFDDKLNVYWRVQATVLELCFPTPAKLLAFAPTKEKIVLIKKFGIVIIHAPWQGLSYFDNTGNTDQLIIKLVQLAKIFPVSGVIFHPDTIANFNGLEVIPLPVLIENASGDKKFGSTVEDIARIKRDYGVNFAFNIQQAWKSDPTMKLADEMILAMADRIRCLRASGQSGNDGQVPVHLADNYQEICQKLRMIPNVPVVLEGRLSGKVLTMAKNELSFVAKNGHPLN</sequence>
<proteinExistence type="predicted"/>
<organism evidence="1 2">
    <name type="scientific">Candidatus Buchananbacteria bacterium RIFCSPLOWO2_01_FULL_39_33</name>
    <dbReference type="NCBI Taxonomy" id="1797543"/>
    <lineage>
        <taxon>Bacteria</taxon>
        <taxon>Candidatus Buchananiibacteriota</taxon>
    </lineage>
</organism>
<reference evidence="1 2" key="1">
    <citation type="journal article" date="2016" name="Nat. Commun.">
        <title>Thousands of microbial genomes shed light on interconnected biogeochemical processes in an aquifer system.</title>
        <authorList>
            <person name="Anantharaman K."/>
            <person name="Brown C.T."/>
            <person name="Hug L.A."/>
            <person name="Sharon I."/>
            <person name="Castelle C.J."/>
            <person name="Probst A.J."/>
            <person name="Thomas B.C."/>
            <person name="Singh A."/>
            <person name="Wilkins M.J."/>
            <person name="Karaoz U."/>
            <person name="Brodie E.L."/>
            <person name="Williams K.H."/>
            <person name="Hubbard S.S."/>
            <person name="Banfield J.F."/>
        </authorList>
    </citation>
    <scope>NUCLEOTIDE SEQUENCE [LARGE SCALE GENOMIC DNA]</scope>
</reference>
<evidence type="ECO:0000313" key="1">
    <source>
        <dbReference type="EMBL" id="OGY53085.1"/>
    </source>
</evidence>
<dbReference type="AlphaFoldDB" id="A0A1G1YL61"/>
<protein>
    <recommendedName>
        <fullName evidence="3">HpcH/HpaI aldolase/citrate lyase domain-containing protein</fullName>
    </recommendedName>
</protein>
<gene>
    <name evidence="1" type="ORF">A3A02_04945</name>
</gene>
<name>A0A1G1YL61_9BACT</name>